<gene>
    <name evidence="5" type="ORF">CHIRRI_LOCUS5081</name>
</gene>
<keyword evidence="2" id="KW-0378">Hydrolase</keyword>
<keyword evidence="6" id="KW-1185">Reference proteome</keyword>
<dbReference type="EMBL" id="OU895878">
    <property type="protein sequence ID" value="CAG9802166.1"/>
    <property type="molecule type" value="Genomic_DNA"/>
</dbReference>
<evidence type="ECO:0000313" key="5">
    <source>
        <dbReference type="EMBL" id="CAG9802166.1"/>
    </source>
</evidence>
<feature type="binding site" evidence="3">
    <location>
        <position position="175"/>
    </location>
    <ligand>
        <name>a divalent metal cation</name>
        <dbReference type="ChEBI" id="CHEBI:60240"/>
        <label>1</label>
    </ligand>
</feature>
<comment type="cofactor">
    <cofactor evidence="3">
        <name>a divalent metal cation</name>
        <dbReference type="ChEBI" id="CHEBI:60240"/>
    </cofactor>
    <text evidence="3">Binds 2 divalent metal cations per subunit.</text>
</comment>
<dbReference type="InterPro" id="IPR032466">
    <property type="entry name" value="Metal_Hydrolase"/>
</dbReference>
<feature type="binding site" evidence="3">
    <location>
        <position position="236"/>
    </location>
    <ligand>
        <name>a divalent metal cation</name>
        <dbReference type="ChEBI" id="CHEBI:60240"/>
        <label>2</label>
    </ligand>
</feature>
<reference evidence="5" key="2">
    <citation type="submission" date="2022-10" db="EMBL/GenBank/DDBJ databases">
        <authorList>
            <consortium name="ENA_rothamsted_submissions"/>
            <consortium name="culmorum"/>
            <person name="King R."/>
        </authorList>
    </citation>
    <scope>NUCLEOTIDE SEQUENCE</scope>
</reference>
<comment type="similarity">
    <text evidence="4">Belongs to the metallo-dependent hydrolases superfamily. Phosphotriesterase family.</text>
</comment>
<dbReference type="GO" id="GO:0008270">
    <property type="term" value="F:zinc ion binding"/>
    <property type="evidence" value="ECO:0007669"/>
    <property type="project" value="InterPro"/>
</dbReference>
<evidence type="ECO:0000256" key="3">
    <source>
        <dbReference type="PIRSR" id="PIRSR601559-52"/>
    </source>
</evidence>
<protein>
    <recommendedName>
        <fullName evidence="7">Parathion hydrolase-related protein</fullName>
    </recommendedName>
</protein>
<dbReference type="PANTHER" id="PTHR10819:SF3">
    <property type="entry name" value="PHOSPHOTRIESTERASE-RELATED PROTEIN"/>
    <property type="match status" value="1"/>
</dbReference>
<evidence type="ECO:0000256" key="1">
    <source>
        <dbReference type="ARBA" id="ARBA00022723"/>
    </source>
</evidence>
<organism evidence="5 6">
    <name type="scientific">Chironomus riparius</name>
    <dbReference type="NCBI Taxonomy" id="315576"/>
    <lineage>
        <taxon>Eukaryota</taxon>
        <taxon>Metazoa</taxon>
        <taxon>Ecdysozoa</taxon>
        <taxon>Arthropoda</taxon>
        <taxon>Hexapoda</taxon>
        <taxon>Insecta</taxon>
        <taxon>Pterygota</taxon>
        <taxon>Neoptera</taxon>
        <taxon>Endopterygota</taxon>
        <taxon>Diptera</taxon>
        <taxon>Nematocera</taxon>
        <taxon>Chironomoidea</taxon>
        <taxon>Chironomidae</taxon>
        <taxon>Chironominae</taxon>
        <taxon>Chironomus</taxon>
    </lineage>
</organism>
<dbReference type="PANTHER" id="PTHR10819">
    <property type="entry name" value="PHOSPHOTRIESTERASE-RELATED"/>
    <property type="match status" value="1"/>
</dbReference>
<dbReference type="Proteomes" id="UP001153620">
    <property type="component" value="Chromosome 2"/>
</dbReference>
<feature type="binding site" evidence="3">
    <location>
        <position position="23"/>
    </location>
    <ligand>
        <name>a divalent metal cation</name>
        <dbReference type="ChEBI" id="CHEBI:60240"/>
        <label>1</label>
    </ligand>
</feature>
<keyword evidence="1 3" id="KW-0479">Metal-binding</keyword>
<dbReference type="PROSITE" id="PS51347">
    <property type="entry name" value="PHOSPHOTRIESTERASE_2"/>
    <property type="match status" value="1"/>
</dbReference>
<dbReference type="OrthoDB" id="9998343at2759"/>
<feature type="binding site" evidence="3">
    <location>
        <position position="175"/>
    </location>
    <ligand>
        <name>a divalent metal cation</name>
        <dbReference type="ChEBI" id="CHEBI:60240"/>
        <label>2</label>
    </ligand>
</feature>
<reference evidence="5" key="1">
    <citation type="submission" date="2022-01" db="EMBL/GenBank/DDBJ databases">
        <authorList>
            <person name="King R."/>
        </authorList>
    </citation>
    <scope>NUCLEOTIDE SEQUENCE</scope>
</reference>
<feature type="binding site" evidence="3">
    <location>
        <position position="304"/>
    </location>
    <ligand>
        <name>a divalent metal cation</name>
        <dbReference type="ChEBI" id="CHEBI:60240"/>
        <label>1</label>
    </ligand>
</feature>
<dbReference type="SUPFAM" id="SSF51556">
    <property type="entry name" value="Metallo-dependent hydrolases"/>
    <property type="match status" value="1"/>
</dbReference>
<feature type="binding site" evidence="3">
    <location>
        <position position="207"/>
    </location>
    <ligand>
        <name>a divalent metal cation</name>
        <dbReference type="ChEBI" id="CHEBI:60240"/>
        <label>2</label>
    </ligand>
</feature>
<accession>A0A9N9WN35</accession>
<feature type="binding site" evidence="3">
    <location>
        <position position="25"/>
    </location>
    <ligand>
        <name>a divalent metal cation</name>
        <dbReference type="ChEBI" id="CHEBI:60240"/>
        <label>1</label>
    </ligand>
</feature>
<dbReference type="Pfam" id="PF02126">
    <property type="entry name" value="PTE"/>
    <property type="match status" value="1"/>
</dbReference>
<evidence type="ECO:0000256" key="2">
    <source>
        <dbReference type="ARBA" id="ARBA00022801"/>
    </source>
</evidence>
<proteinExistence type="inferred from homology"/>
<dbReference type="AlphaFoldDB" id="A0A9N9WN35"/>
<comment type="caution">
    <text evidence="4">Lacks conserved residue(s) required for the propagation of feature annotation.</text>
</comment>
<dbReference type="Gene3D" id="3.20.20.140">
    <property type="entry name" value="Metal-dependent hydrolases"/>
    <property type="match status" value="1"/>
</dbReference>
<name>A0A9N9WN35_9DIPT</name>
<evidence type="ECO:0008006" key="7">
    <source>
        <dbReference type="Google" id="ProtNLM"/>
    </source>
</evidence>
<evidence type="ECO:0000313" key="6">
    <source>
        <dbReference type="Proteomes" id="UP001153620"/>
    </source>
</evidence>
<sequence>MGKIIRTVIGDIGSENLGITLTHEHFNLKFDKFYCCPPPQLHKYFNDGINEKIHLKNVGYVKQYPYASKYNLQFDDDETQKAVLDDVMEFKLFGGRSIVENTTYGIERNLNYLVDVAQKTGVNVIAGTGHYIEMTQKAETLKMSLEEMVDLYTKDIEEGNQIDSGLTVKCGFIGEVGSTYPITNFEKQAIQATAIVQNKLKCGVSFHPGRDSKAPFEIVRVYLEAGGDINKCVMSHLDRTLLNDEELLEFSKFGCYCQMDLFGNEVSWYQLNPNADMPSDAQRVERLKMLADEGKIDRILMSHDIHTKHRLTAFGGHGFAHVLNNVKPKMLIKGFTEEQVHQIMVKNPANWLEM</sequence>
<dbReference type="GO" id="GO:0016787">
    <property type="term" value="F:hydrolase activity"/>
    <property type="evidence" value="ECO:0007669"/>
    <property type="project" value="UniProtKB-KW"/>
</dbReference>
<evidence type="ECO:0000256" key="4">
    <source>
        <dbReference type="PROSITE-ProRule" id="PRU00679"/>
    </source>
</evidence>
<dbReference type="InterPro" id="IPR001559">
    <property type="entry name" value="Phosphotriesterase"/>
</dbReference>